<gene>
    <name evidence="3" type="ORF">UBAL3_80290039</name>
</gene>
<protein>
    <submittedName>
        <fullName evidence="3">Uncharacterized protein</fullName>
    </submittedName>
</protein>
<reference evidence="3 4" key="1">
    <citation type="journal article" date="2009" name="Appl. Environ. Microbiol.">
        <title>Community genomic and proteomic analyses of chemoautotrophic iron-oxidizing "Leptospirillum rubarum" (Group II) and "Leptospirillum ferrodiazotrophum" (Group III) bacteria in acid mine drainage biofilms.</title>
        <authorList>
            <person name="Goltsman D.S."/>
            <person name="Denef V.J."/>
            <person name="Singer S.W."/>
            <person name="VerBerkmoes N.C."/>
            <person name="Lefsrud M."/>
            <person name="Mueller R.S."/>
            <person name="Dick G.J."/>
            <person name="Sun C.L."/>
            <person name="Wheeler K.E."/>
            <person name="Zemla A."/>
            <person name="Baker B.J."/>
            <person name="Hauser L."/>
            <person name="Land M."/>
            <person name="Shah M.B."/>
            <person name="Thelen M.P."/>
            <person name="Hettich R.L."/>
            <person name="Banfield J.F."/>
        </authorList>
    </citation>
    <scope>NUCLEOTIDE SEQUENCE [LARGE SCALE GENOMIC DNA]</scope>
</reference>
<evidence type="ECO:0000256" key="2">
    <source>
        <dbReference type="SAM" id="SignalP"/>
    </source>
</evidence>
<proteinExistence type="predicted"/>
<dbReference type="AlphaFoldDB" id="C6HW59"/>
<dbReference type="Gene3D" id="1.25.40.10">
    <property type="entry name" value="Tetratricopeptide repeat domain"/>
    <property type="match status" value="1"/>
</dbReference>
<feature type="signal peptide" evidence="2">
    <location>
        <begin position="1"/>
        <end position="21"/>
    </location>
</feature>
<feature type="chain" id="PRO_5002966338" evidence="2">
    <location>
        <begin position="22"/>
        <end position="272"/>
    </location>
</feature>
<keyword evidence="4" id="KW-1185">Reference proteome</keyword>
<name>C6HW59_9BACT</name>
<dbReference type="InterPro" id="IPR019734">
    <property type="entry name" value="TPR_rpt"/>
</dbReference>
<dbReference type="PROSITE" id="PS51257">
    <property type="entry name" value="PROKAR_LIPOPROTEIN"/>
    <property type="match status" value="1"/>
</dbReference>
<evidence type="ECO:0000313" key="4">
    <source>
        <dbReference type="Proteomes" id="UP000009374"/>
    </source>
</evidence>
<dbReference type="EMBL" id="GG693868">
    <property type="protein sequence ID" value="EES53164.1"/>
    <property type="molecule type" value="Genomic_DNA"/>
</dbReference>
<sequence>MHKKMTVFLMGLLSLALSACASSRTLPPWVASPQAPPGEDVAVGFGQGKDEPTAVAEARRHALRQIVDSVFGERIHYRYSKTGTHDSRDDASTVHDFFEAASRGTLVGQRVVHNEIEHLATGYVAYVMVEVREADLERAYRRFLRQEKARRQIYEAEMEGAVLLSEKHYRRALAYYRERLRRDPGNDVWWIGVGASLFRLGRYQEALHATDRALLKNPHSFYGFWNRASILDHLGRWREGVADRAMACRIRPSKACSERLSLDRRRMEGQAP</sequence>
<dbReference type="InterPro" id="IPR011990">
    <property type="entry name" value="TPR-like_helical_dom_sf"/>
</dbReference>
<keyword evidence="1" id="KW-0802">TPR repeat</keyword>
<dbReference type="Proteomes" id="UP000009374">
    <property type="component" value="Unassembled WGS sequence"/>
</dbReference>
<dbReference type="SUPFAM" id="SSF48452">
    <property type="entry name" value="TPR-like"/>
    <property type="match status" value="1"/>
</dbReference>
<organism evidence="3 4">
    <name type="scientific">Leptospirillum ferrodiazotrophum</name>
    <dbReference type="NCBI Taxonomy" id="412449"/>
    <lineage>
        <taxon>Bacteria</taxon>
        <taxon>Pseudomonadati</taxon>
        <taxon>Nitrospirota</taxon>
        <taxon>Nitrospiria</taxon>
        <taxon>Nitrospirales</taxon>
        <taxon>Nitrospiraceae</taxon>
        <taxon>Leptospirillum</taxon>
    </lineage>
</organism>
<dbReference type="PROSITE" id="PS50005">
    <property type="entry name" value="TPR"/>
    <property type="match status" value="1"/>
</dbReference>
<accession>C6HW59</accession>
<evidence type="ECO:0000256" key="1">
    <source>
        <dbReference type="PROSITE-ProRule" id="PRU00339"/>
    </source>
</evidence>
<keyword evidence="2" id="KW-0732">Signal</keyword>
<dbReference type="Pfam" id="PF14559">
    <property type="entry name" value="TPR_19"/>
    <property type="match status" value="1"/>
</dbReference>
<feature type="repeat" description="TPR" evidence="1">
    <location>
        <begin position="187"/>
        <end position="220"/>
    </location>
</feature>
<evidence type="ECO:0000313" key="3">
    <source>
        <dbReference type="EMBL" id="EES53164.1"/>
    </source>
</evidence>